<evidence type="ECO:0000256" key="1">
    <source>
        <dbReference type="SAM" id="MobiDB-lite"/>
    </source>
</evidence>
<evidence type="ECO:0000313" key="3">
    <source>
        <dbReference type="Proteomes" id="UP000785679"/>
    </source>
</evidence>
<protein>
    <submittedName>
        <fullName evidence="2">Uncharacterized protein</fullName>
    </submittedName>
</protein>
<proteinExistence type="predicted"/>
<organism evidence="2 3">
    <name type="scientific">Halteria grandinella</name>
    <dbReference type="NCBI Taxonomy" id="5974"/>
    <lineage>
        <taxon>Eukaryota</taxon>
        <taxon>Sar</taxon>
        <taxon>Alveolata</taxon>
        <taxon>Ciliophora</taxon>
        <taxon>Intramacronucleata</taxon>
        <taxon>Spirotrichea</taxon>
        <taxon>Stichotrichia</taxon>
        <taxon>Sporadotrichida</taxon>
        <taxon>Halteriidae</taxon>
        <taxon>Halteria</taxon>
    </lineage>
</organism>
<feature type="compositionally biased region" description="Basic and acidic residues" evidence="1">
    <location>
        <begin position="112"/>
        <end position="125"/>
    </location>
</feature>
<keyword evidence="3" id="KW-1185">Reference proteome</keyword>
<dbReference type="Proteomes" id="UP000785679">
    <property type="component" value="Unassembled WGS sequence"/>
</dbReference>
<evidence type="ECO:0000313" key="2">
    <source>
        <dbReference type="EMBL" id="TNV87694.1"/>
    </source>
</evidence>
<accession>A0A8J8T9X0</accession>
<sequence>MYMLKTHKHHFDLFKQIHGSKTLADYAKALQIPESEFISLDPAYFQHFEGTYYRKNKHIVDEIAQREALQVAQQPGFDPENNGNPHGKGVGEIKIVGTKRSESDERPDEDIEKGGKRVKTDEDEV</sequence>
<gene>
    <name evidence="2" type="ORF">FGO68_gene9471</name>
</gene>
<dbReference type="EMBL" id="RRYP01000273">
    <property type="protein sequence ID" value="TNV87694.1"/>
    <property type="molecule type" value="Genomic_DNA"/>
</dbReference>
<reference evidence="2" key="1">
    <citation type="submission" date="2019-06" db="EMBL/GenBank/DDBJ databases">
        <authorList>
            <person name="Zheng W."/>
        </authorList>
    </citation>
    <scope>NUCLEOTIDE SEQUENCE</scope>
    <source>
        <strain evidence="2">QDHG01</strain>
    </source>
</reference>
<name>A0A8J8T9X0_HALGN</name>
<feature type="region of interest" description="Disordered" evidence="1">
    <location>
        <begin position="71"/>
        <end position="125"/>
    </location>
</feature>
<dbReference type="AlphaFoldDB" id="A0A8J8T9X0"/>
<comment type="caution">
    <text evidence="2">The sequence shown here is derived from an EMBL/GenBank/DDBJ whole genome shotgun (WGS) entry which is preliminary data.</text>
</comment>